<evidence type="ECO:0000256" key="3">
    <source>
        <dbReference type="ARBA" id="ARBA00022884"/>
    </source>
</evidence>
<feature type="domain" description="KH type-2" evidence="10">
    <location>
        <begin position="39"/>
        <end position="114"/>
    </location>
</feature>
<evidence type="ECO:0000256" key="9">
    <source>
        <dbReference type="RuleBase" id="RU003624"/>
    </source>
</evidence>
<dbReference type="InterPro" id="IPR018280">
    <property type="entry name" value="Ribosomal_uS3_CS"/>
</dbReference>
<comment type="function">
    <text evidence="6 8">Binds the lower part of the 30S subunit head. Binds mRNA in the 70S ribosome, positioning it for translation.</text>
</comment>
<dbReference type="InterPro" id="IPR009019">
    <property type="entry name" value="KH_sf_prok-type"/>
</dbReference>
<dbReference type="Gene3D" id="3.30.1140.32">
    <property type="entry name" value="Ribosomal protein S3, C-terminal domain"/>
    <property type="match status" value="1"/>
</dbReference>
<dbReference type="InterPro" id="IPR015946">
    <property type="entry name" value="KH_dom-like_a/b"/>
</dbReference>
<dbReference type="Proteomes" id="UP000176997">
    <property type="component" value="Unassembled WGS sequence"/>
</dbReference>
<dbReference type="InterPro" id="IPR005704">
    <property type="entry name" value="Ribosomal_uS3_bac-typ"/>
</dbReference>
<dbReference type="SMART" id="SM00322">
    <property type="entry name" value="KH"/>
    <property type="match status" value="1"/>
</dbReference>
<dbReference type="InterPro" id="IPR004087">
    <property type="entry name" value="KH_dom"/>
</dbReference>
<organism evidence="11 12">
    <name type="scientific">Candidatus Yonathbacteria bacterium RIFCSPHIGHO2_01_FULL_51_10</name>
    <dbReference type="NCBI Taxonomy" id="1802723"/>
    <lineage>
        <taxon>Bacteria</taxon>
        <taxon>Candidatus Yonathiibacteriota</taxon>
    </lineage>
</organism>
<comment type="caution">
    <text evidence="11">The sequence shown here is derived from an EMBL/GenBank/DDBJ whole genome shotgun (WGS) entry which is preliminary data.</text>
</comment>
<dbReference type="SUPFAM" id="SSF54814">
    <property type="entry name" value="Prokaryotic type KH domain (KH-domain type II)"/>
    <property type="match status" value="1"/>
</dbReference>
<dbReference type="CDD" id="cd02412">
    <property type="entry name" value="KH-II_30S_S3"/>
    <property type="match status" value="1"/>
</dbReference>
<dbReference type="PROSITE" id="PS50823">
    <property type="entry name" value="KH_TYPE_2"/>
    <property type="match status" value="1"/>
</dbReference>
<evidence type="ECO:0000259" key="10">
    <source>
        <dbReference type="PROSITE" id="PS50823"/>
    </source>
</evidence>
<dbReference type="Pfam" id="PF00189">
    <property type="entry name" value="Ribosomal_S3_C"/>
    <property type="match status" value="1"/>
</dbReference>
<sequence length="228" mass="25925">MTHIVHPYAHRLGIIKDWKSRWFGVPGNYNGALRGDVLLREYLTKRLRGMYIGGIEIERNQKTFRLIIRTSRPGMLIGRSGEGSAKLRADIMKMAQRAKIEFPKDFHLDIEEIKSPESNAAIVAQMIAEGLEKRLPFRMVLKQTMEKVMANKDVRGAKLALSGRLGGADMSRSEALKRGGIPLQTFRSDIDFVREKAYMPYGVIGIKVWIYKGDVFEKKGENTQTEAR</sequence>
<dbReference type="PANTHER" id="PTHR11760">
    <property type="entry name" value="30S/40S RIBOSOMAL PROTEIN S3"/>
    <property type="match status" value="1"/>
</dbReference>
<dbReference type="PANTHER" id="PTHR11760:SF19">
    <property type="entry name" value="SMALL RIBOSOMAL SUBUNIT PROTEIN US3C"/>
    <property type="match status" value="1"/>
</dbReference>
<dbReference type="NCBIfam" id="TIGR01009">
    <property type="entry name" value="rpsC_bact"/>
    <property type="match status" value="1"/>
</dbReference>
<evidence type="ECO:0000313" key="11">
    <source>
        <dbReference type="EMBL" id="OHA81884.1"/>
    </source>
</evidence>
<accession>A0A1G2S9Z1</accession>
<dbReference type="InterPro" id="IPR004044">
    <property type="entry name" value="KH_dom_type_2"/>
</dbReference>
<evidence type="ECO:0000256" key="6">
    <source>
        <dbReference type="ARBA" id="ARBA00024998"/>
    </source>
</evidence>
<dbReference type="Gene3D" id="3.30.300.20">
    <property type="match status" value="1"/>
</dbReference>
<evidence type="ECO:0000256" key="2">
    <source>
        <dbReference type="ARBA" id="ARBA00022730"/>
    </source>
</evidence>
<keyword evidence="4 8" id="KW-0689">Ribosomal protein</keyword>
<evidence type="ECO:0000256" key="5">
    <source>
        <dbReference type="ARBA" id="ARBA00023274"/>
    </source>
</evidence>
<evidence type="ECO:0000256" key="1">
    <source>
        <dbReference type="ARBA" id="ARBA00010761"/>
    </source>
</evidence>
<dbReference type="InterPro" id="IPR057258">
    <property type="entry name" value="Ribosomal_uS3"/>
</dbReference>
<evidence type="ECO:0000256" key="7">
    <source>
        <dbReference type="ARBA" id="ARBA00035257"/>
    </source>
</evidence>
<keyword evidence="5 8" id="KW-0687">Ribonucleoprotein</keyword>
<name>A0A1G2S9Z1_9BACT</name>
<protein>
    <recommendedName>
        <fullName evidence="7 8">Small ribosomal subunit protein uS3</fullName>
    </recommendedName>
</protein>
<dbReference type="EMBL" id="MHUS01000007">
    <property type="protein sequence ID" value="OHA81884.1"/>
    <property type="molecule type" value="Genomic_DNA"/>
</dbReference>
<evidence type="ECO:0000313" key="12">
    <source>
        <dbReference type="Proteomes" id="UP000176997"/>
    </source>
</evidence>
<dbReference type="STRING" id="1802723.A2675_01950"/>
<dbReference type="FunFam" id="3.30.300.20:FF:000001">
    <property type="entry name" value="30S ribosomal protein S3"/>
    <property type="match status" value="1"/>
</dbReference>
<dbReference type="GO" id="GO:0003729">
    <property type="term" value="F:mRNA binding"/>
    <property type="evidence" value="ECO:0007669"/>
    <property type="project" value="UniProtKB-UniRule"/>
</dbReference>
<comment type="similarity">
    <text evidence="1 8 9">Belongs to the universal ribosomal protein uS3 family.</text>
</comment>
<dbReference type="HAMAP" id="MF_01309_B">
    <property type="entry name" value="Ribosomal_uS3_B"/>
    <property type="match status" value="1"/>
</dbReference>
<dbReference type="GO" id="GO:0022627">
    <property type="term" value="C:cytosolic small ribosomal subunit"/>
    <property type="evidence" value="ECO:0007669"/>
    <property type="project" value="TreeGrafter"/>
</dbReference>
<reference evidence="11 12" key="1">
    <citation type="journal article" date="2016" name="Nat. Commun.">
        <title>Thousands of microbial genomes shed light on interconnected biogeochemical processes in an aquifer system.</title>
        <authorList>
            <person name="Anantharaman K."/>
            <person name="Brown C.T."/>
            <person name="Hug L.A."/>
            <person name="Sharon I."/>
            <person name="Castelle C.J."/>
            <person name="Probst A.J."/>
            <person name="Thomas B.C."/>
            <person name="Singh A."/>
            <person name="Wilkins M.J."/>
            <person name="Karaoz U."/>
            <person name="Brodie E.L."/>
            <person name="Williams K.H."/>
            <person name="Hubbard S.S."/>
            <person name="Banfield J.F."/>
        </authorList>
    </citation>
    <scope>NUCLEOTIDE SEQUENCE [LARGE SCALE GENOMIC DNA]</scope>
</reference>
<dbReference type="Pfam" id="PF07650">
    <property type="entry name" value="KH_2"/>
    <property type="match status" value="1"/>
</dbReference>
<evidence type="ECO:0000256" key="4">
    <source>
        <dbReference type="ARBA" id="ARBA00022980"/>
    </source>
</evidence>
<dbReference type="GO" id="GO:0003735">
    <property type="term" value="F:structural constituent of ribosome"/>
    <property type="evidence" value="ECO:0007669"/>
    <property type="project" value="InterPro"/>
</dbReference>
<gene>
    <name evidence="8" type="primary">rpsC</name>
    <name evidence="11" type="ORF">A2675_01950</name>
</gene>
<evidence type="ECO:0000256" key="8">
    <source>
        <dbReference type="HAMAP-Rule" id="MF_01309"/>
    </source>
</evidence>
<dbReference type="GO" id="GO:0019843">
    <property type="term" value="F:rRNA binding"/>
    <property type="evidence" value="ECO:0007669"/>
    <property type="project" value="UniProtKB-UniRule"/>
</dbReference>
<proteinExistence type="inferred from homology"/>
<dbReference type="InterPro" id="IPR036419">
    <property type="entry name" value="Ribosomal_S3_C_sf"/>
</dbReference>
<dbReference type="AlphaFoldDB" id="A0A1G2S9Z1"/>
<dbReference type="InterPro" id="IPR001351">
    <property type="entry name" value="Ribosomal_uS3_C"/>
</dbReference>
<dbReference type="GO" id="GO:0006412">
    <property type="term" value="P:translation"/>
    <property type="evidence" value="ECO:0007669"/>
    <property type="project" value="UniProtKB-UniRule"/>
</dbReference>
<keyword evidence="3 8" id="KW-0694">RNA-binding</keyword>
<comment type="subunit">
    <text evidence="8">Part of the 30S ribosomal subunit. Forms a tight complex with proteins S10 and S14.</text>
</comment>
<dbReference type="PROSITE" id="PS00548">
    <property type="entry name" value="RIBOSOMAL_S3"/>
    <property type="match status" value="1"/>
</dbReference>
<dbReference type="SUPFAM" id="SSF54821">
    <property type="entry name" value="Ribosomal protein S3 C-terminal domain"/>
    <property type="match status" value="1"/>
</dbReference>
<keyword evidence="2 8" id="KW-0699">rRNA-binding</keyword>